<name>A0A835CHS0_9FABA</name>
<protein>
    <submittedName>
        <fullName evidence="2">Uncharacterized protein</fullName>
    </submittedName>
</protein>
<accession>A0A835CHS0</accession>
<organism evidence="2 3">
    <name type="scientific">Senna tora</name>
    <dbReference type="NCBI Taxonomy" id="362788"/>
    <lineage>
        <taxon>Eukaryota</taxon>
        <taxon>Viridiplantae</taxon>
        <taxon>Streptophyta</taxon>
        <taxon>Embryophyta</taxon>
        <taxon>Tracheophyta</taxon>
        <taxon>Spermatophyta</taxon>
        <taxon>Magnoliopsida</taxon>
        <taxon>eudicotyledons</taxon>
        <taxon>Gunneridae</taxon>
        <taxon>Pentapetalae</taxon>
        <taxon>rosids</taxon>
        <taxon>fabids</taxon>
        <taxon>Fabales</taxon>
        <taxon>Fabaceae</taxon>
        <taxon>Caesalpinioideae</taxon>
        <taxon>Cassia clade</taxon>
        <taxon>Senna</taxon>
    </lineage>
</organism>
<dbReference type="OrthoDB" id="1429825at2759"/>
<evidence type="ECO:0000313" key="3">
    <source>
        <dbReference type="Proteomes" id="UP000634136"/>
    </source>
</evidence>
<proteinExistence type="predicted"/>
<dbReference type="Proteomes" id="UP000634136">
    <property type="component" value="Unassembled WGS sequence"/>
</dbReference>
<feature type="region of interest" description="Disordered" evidence="1">
    <location>
        <begin position="1"/>
        <end position="25"/>
    </location>
</feature>
<comment type="caution">
    <text evidence="2">The sequence shown here is derived from an EMBL/GenBank/DDBJ whole genome shotgun (WGS) entry which is preliminary data.</text>
</comment>
<evidence type="ECO:0000256" key="1">
    <source>
        <dbReference type="SAM" id="MobiDB-lite"/>
    </source>
</evidence>
<evidence type="ECO:0000313" key="2">
    <source>
        <dbReference type="EMBL" id="KAF7841891.1"/>
    </source>
</evidence>
<gene>
    <name evidence="2" type="ORF">G2W53_004189</name>
</gene>
<sequence length="105" mass="12065">MEEEQGATIQPEDVPQDLFRGKPWGKDPIDGKAWIYPINDDSEFHHLLQEEIDKRLAAANATLKKTVDEQKEVIAGYKDKFEEYDRLFGQLFSKLQGDQGTPKDN</sequence>
<reference evidence="2" key="1">
    <citation type="submission" date="2020-09" db="EMBL/GenBank/DDBJ databases">
        <title>Genome-Enabled Discovery of Anthraquinone Biosynthesis in Senna tora.</title>
        <authorList>
            <person name="Kang S.-H."/>
            <person name="Pandey R.P."/>
            <person name="Lee C.-M."/>
            <person name="Sim J.-S."/>
            <person name="Jeong J.-T."/>
            <person name="Choi B.-S."/>
            <person name="Jung M."/>
            <person name="Ginzburg D."/>
            <person name="Zhao K."/>
            <person name="Won S.Y."/>
            <person name="Oh T.-J."/>
            <person name="Yu Y."/>
            <person name="Kim N.-H."/>
            <person name="Lee O.R."/>
            <person name="Lee T.-H."/>
            <person name="Bashyal P."/>
            <person name="Kim T.-S."/>
            <person name="Lee W.-H."/>
            <person name="Kawkins C."/>
            <person name="Kim C.-K."/>
            <person name="Kim J.S."/>
            <person name="Ahn B.O."/>
            <person name="Rhee S.Y."/>
            <person name="Sohng J.K."/>
        </authorList>
    </citation>
    <scope>NUCLEOTIDE SEQUENCE</scope>
    <source>
        <tissue evidence="2">Leaf</tissue>
    </source>
</reference>
<dbReference type="EMBL" id="JAAIUW010000002">
    <property type="protein sequence ID" value="KAF7841891.1"/>
    <property type="molecule type" value="Genomic_DNA"/>
</dbReference>
<dbReference type="AlphaFoldDB" id="A0A835CHS0"/>
<keyword evidence="3" id="KW-1185">Reference proteome</keyword>